<dbReference type="GO" id="GO:0033186">
    <property type="term" value="C:CAF-1 complex"/>
    <property type="evidence" value="ECO:0007669"/>
    <property type="project" value="TreeGrafter"/>
</dbReference>
<feature type="compositionally biased region" description="Basic and acidic residues" evidence="5">
    <location>
        <begin position="162"/>
        <end position="183"/>
    </location>
</feature>
<dbReference type="EMBL" id="MU858049">
    <property type="protein sequence ID" value="KAK4219192.1"/>
    <property type="molecule type" value="Genomic_DNA"/>
</dbReference>
<dbReference type="GO" id="GO:0005634">
    <property type="term" value="C:nucleus"/>
    <property type="evidence" value="ECO:0007669"/>
    <property type="project" value="UniProtKB-SubCell"/>
</dbReference>
<evidence type="ECO:0000313" key="7">
    <source>
        <dbReference type="EMBL" id="KAK4219192.1"/>
    </source>
</evidence>
<gene>
    <name evidence="7" type="ORF">QBC37DRAFT_152780</name>
</gene>
<keyword evidence="3" id="KW-0234">DNA repair</keyword>
<keyword evidence="2" id="KW-0227">DNA damage</keyword>
<feature type="compositionally biased region" description="Basic and acidic residues" evidence="5">
    <location>
        <begin position="191"/>
        <end position="259"/>
    </location>
</feature>
<keyword evidence="4" id="KW-0539">Nucleus</keyword>
<feature type="compositionally biased region" description="Low complexity" evidence="5">
    <location>
        <begin position="293"/>
        <end position="302"/>
    </location>
</feature>
<evidence type="ECO:0000256" key="1">
    <source>
        <dbReference type="ARBA" id="ARBA00004123"/>
    </source>
</evidence>
<feature type="region of interest" description="Disordered" evidence="5">
    <location>
        <begin position="464"/>
        <end position="490"/>
    </location>
</feature>
<evidence type="ECO:0000259" key="6">
    <source>
        <dbReference type="Pfam" id="PF12253"/>
    </source>
</evidence>
<feature type="compositionally biased region" description="Basic and acidic residues" evidence="5">
    <location>
        <begin position="278"/>
        <end position="292"/>
    </location>
</feature>
<organism evidence="7 8">
    <name type="scientific">Rhypophila decipiens</name>
    <dbReference type="NCBI Taxonomy" id="261697"/>
    <lineage>
        <taxon>Eukaryota</taxon>
        <taxon>Fungi</taxon>
        <taxon>Dikarya</taxon>
        <taxon>Ascomycota</taxon>
        <taxon>Pezizomycotina</taxon>
        <taxon>Sordariomycetes</taxon>
        <taxon>Sordariomycetidae</taxon>
        <taxon>Sordariales</taxon>
        <taxon>Naviculisporaceae</taxon>
        <taxon>Rhypophila</taxon>
    </lineage>
</organism>
<proteinExistence type="predicted"/>
<feature type="domain" description="Chromatin assembly factor 1 subunit A dimerization" evidence="6">
    <location>
        <begin position="415"/>
        <end position="489"/>
    </location>
</feature>
<comment type="subcellular location">
    <subcellularLocation>
        <location evidence="1">Nucleus</location>
    </subcellularLocation>
</comment>
<evidence type="ECO:0000256" key="5">
    <source>
        <dbReference type="SAM" id="MobiDB-lite"/>
    </source>
</evidence>
<sequence length="686" mass="75558">MPLFTMSTSTKDVEISTRKRGHSEFTKSDENAQPRAPTGLFKVFPPLSDNSMPIPYRSNSTEKTGLTTSTEENNQISSTPVDLTNSPVKCSPGLTESGSSPPEGNTPSPTKTPTRAHLKQSTLARFKTNAPTATQTSCPKTQPTKPAQSASTAEPAAKRTKLSPEEKAAKEAADAERKKEREALQAAKAAELAKLEAEKARKTAEKELKRKEKEEAEKQKAAQKAAKEAEKAAKEAEKIRKAEEKEAKRREKEEEEAKKARSQKKLTSMFKITAPTTPKKDKAVPKSEKEPEAGATDAAAGPAKVESLYEKEFKPFYIKEGVKLADNLFVDKDTCEAKTKILDEWVQGKRGEFVPGPFNPREALELLVAPIPRGRVYPKVSKIMAEYHGDSTSTAPVSESQRRHTREALKSVPVKSLKFREDVRPPYIGTVSGLPTGVLSLEQVARNPLRKDVLPLNYDYDSEAEWIDDDGEDVDELDDEEEDADSNEDMDDFLDDSEDAGPARLLFSGGMEPVSSGLCWENDKWVNGTNEMDQYRLELIPEHLENHASIDPWSGEYFLPRGKDKSDSKAPSANLLSYSTSEAQIVPSAGAAQSATGNTNMAPPPVPSDAFQALNSKATDKKPAQKLPADAQEELKDFLRLKPDLSKVGVIEVFHANHKKKFPKAQIKASFEDLTEKAGKHWRLKG</sequence>
<evidence type="ECO:0000256" key="4">
    <source>
        <dbReference type="ARBA" id="ARBA00023242"/>
    </source>
</evidence>
<keyword evidence="8" id="KW-1185">Reference proteome</keyword>
<dbReference type="GO" id="GO:0006334">
    <property type="term" value="P:nucleosome assembly"/>
    <property type="evidence" value="ECO:0007669"/>
    <property type="project" value="TreeGrafter"/>
</dbReference>
<evidence type="ECO:0000313" key="8">
    <source>
        <dbReference type="Proteomes" id="UP001301769"/>
    </source>
</evidence>
<feature type="compositionally biased region" description="Basic and acidic residues" evidence="5">
    <location>
        <begin position="11"/>
        <end position="32"/>
    </location>
</feature>
<evidence type="ECO:0000256" key="3">
    <source>
        <dbReference type="ARBA" id="ARBA00023204"/>
    </source>
</evidence>
<name>A0AAN6YMZ2_9PEZI</name>
<reference evidence="7" key="2">
    <citation type="submission" date="2023-05" db="EMBL/GenBank/DDBJ databases">
        <authorList>
            <consortium name="Lawrence Berkeley National Laboratory"/>
            <person name="Steindorff A."/>
            <person name="Hensen N."/>
            <person name="Bonometti L."/>
            <person name="Westerberg I."/>
            <person name="Brannstrom I.O."/>
            <person name="Guillou S."/>
            <person name="Cros-Aarteil S."/>
            <person name="Calhoun S."/>
            <person name="Haridas S."/>
            <person name="Kuo A."/>
            <person name="Mondo S."/>
            <person name="Pangilinan J."/>
            <person name="Riley R."/>
            <person name="Labutti K."/>
            <person name="Andreopoulos B."/>
            <person name="Lipzen A."/>
            <person name="Chen C."/>
            <person name="Yanf M."/>
            <person name="Daum C."/>
            <person name="Ng V."/>
            <person name="Clum A."/>
            <person name="Ohm R."/>
            <person name="Martin F."/>
            <person name="Silar P."/>
            <person name="Natvig D."/>
            <person name="Lalanne C."/>
            <person name="Gautier V."/>
            <person name="Ament-Velasquez S.L."/>
            <person name="Kruys A."/>
            <person name="Hutchinson M.I."/>
            <person name="Powell A.J."/>
            <person name="Barry K."/>
            <person name="Miller A.N."/>
            <person name="Grigoriev I.V."/>
            <person name="Debuchy R."/>
            <person name="Gladieux P."/>
            <person name="Thoren M.H."/>
            <person name="Johannesson H."/>
        </authorList>
    </citation>
    <scope>NUCLEOTIDE SEQUENCE</scope>
    <source>
        <strain evidence="7">PSN293</strain>
    </source>
</reference>
<comment type="caution">
    <text evidence="7">The sequence shown here is derived from an EMBL/GenBank/DDBJ whole genome shotgun (WGS) entry which is preliminary data.</text>
</comment>
<dbReference type="PANTHER" id="PTHR15272">
    <property type="entry name" value="CHROMATIN ASSEMBLY FACTOR 1 SUBUNIT A CAF-1 SUBUNIT A"/>
    <property type="match status" value="1"/>
</dbReference>
<reference evidence="7" key="1">
    <citation type="journal article" date="2023" name="Mol. Phylogenet. Evol.">
        <title>Genome-scale phylogeny and comparative genomics of the fungal order Sordariales.</title>
        <authorList>
            <person name="Hensen N."/>
            <person name="Bonometti L."/>
            <person name="Westerberg I."/>
            <person name="Brannstrom I.O."/>
            <person name="Guillou S."/>
            <person name="Cros-Aarteil S."/>
            <person name="Calhoun S."/>
            <person name="Haridas S."/>
            <person name="Kuo A."/>
            <person name="Mondo S."/>
            <person name="Pangilinan J."/>
            <person name="Riley R."/>
            <person name="LaButti K."/>
            <person name="Andreopoulos B."/>
            <person name="Lipzen A."/>
            <person name="Chen C."/>
            <person name="Yan M."/>
            <person name="Daum C."/>
            <person name="Ng V."/>
            <person name="Clum A."/>
            <person name="Steindorff A."/>
            <person name="Ohm R.A."/>
            <person name="Martin F."/>
            <person name="Silar P."/>
            <person name="Natvig D.O."/>
            <person name="Lalanne C."/>
            <person name="Gautier V."/>
            <person name="Ament-Velasquez S.L."/>
            <person name="Kruys A."/>
            <person name="Hutchinson M.I."/>
            <person name="Powell A.J."/>
            <person name="Barry K."/>
            <person name="Miller A.N."/>
            <person name="Grigoriev I.V."/>
            <person name="Debuchy R."/>
            <person name="Gladieux P."/>
            <person name="Hiltunen Thoren M."/>
            <person name="Johannesson H."/>
        </authorList>
    </citation>
    <scope>NUCLEOTIDE SEQUENCE</scope>
    <source>
        <strain evidence="7">PSN293</strain>
    </source>
</reference>
<dbReference type="PANTHER" id="PTHR15272:SF0">
    <property type="entry name" value="CHROMATIN ASSEMBLY FACTOR 1 SUBUNIT A"/>
    <property type="match status" value="1"/>
</dbReference>
<dbReference type="Proteomes" id="UP001301769">
    <property type="component" value="Unassembled WGS sequence"/>
</dbReference>
<protein>
    <submittedName>
        <fullName evidence="7">Chromatin assembly factor 1 subunit rlf2</fullName>
    </submittedName>
</protein>
<evidence type="ECO:0000256" key="2">
    <source>
        <dbReference type="ARBA" id="ARBA00022763"/>
    </source>
</evidence>
<dbReference type="InterPro" id="IPR022043">
    <property type="entry name" value="CAF1A_DD"/>
</dbReference>
<dbReference type="Pfam" id="PF12253">
    <property type="entry name" value="CAF1A_dimeriz"/>
    <property type="match status" value="1"/>
</dbReference>
<accession>A0AAN6YMZ2</accession>
<dbReference type="AlphaFoldDB" id="A0AAN6YMZ2"/>
<feature type="region of interest" description="Disordered" evidence="5">
    <location>
        <begin position="1"/>
        <end position="302"/>
    </location>
</feature>
<dbReference type="GO" id="GO:0006281">
    <property type="term" value="P:DNA repair"/>
    <property type="evidence" value="ECO:0007669"/>
    <property type="project" value="UniProtKB-KW"/>
</dbReference>
<feature type="compositionally biased region" description="Polar residues" evidence="5">
    <location>
        <begin position="1"/>
        <end position="10"/>
    </location>
</feature>
<feature type="compositionally biased region" description="Polar residues" evidence="5">
    <location>
        <begin position="57"/>
        <end position="152"/>
    </location>
</feature>